<name>A0ABS6JHI2_9BACI</name>
<dbReference type="RefSeq" id="WP_217067303.1">
    <property type="nucleotide sequence ID" value="NZ_JAHQCS010000121.1"/>
</dbReference>
<evidence type="ECO:0008006" key="4">
    <source>
        <dbReference type="Google" id="ProtNLM"/>
    </source>
</evidence>
<gene>
    <name evidence="2" type="ORF">KS419_15490</name>
</gene>
<organism evidence="2 3">
    <name type="scientific">Evansella tamaricis</name>
    <dbReference type="NCBI Taxonomy" id="2069301"/>
    <lineage>
        <taxon>Bacteria</taxon>
        <taxon>Bacillati</taxon>
        <taxon>Bacillota</taxon>
        <taxon>Bacilli</taxon>
        <taxon>Bacillales</taxon>
        <taxon>Bacillaceae</taxon>
        <taxon>Evansella</taxon>
    </lineage>
</organism>
<comment type="caution">
    <text evidence="2">The sequence shown here is derived from an EMBL/GenBank/DDBJ whole genome shotgun (WGS) entry which is preliminary data.</text>
</comment>
<dbReference type="EMBL" id="JAHQCS010000121">
    <property type="protein sequence ID" value="MBU9713134.1"/>
    <property type="molecule type" value="Genomic_DNA"/>
</dbReference>
<evidence type="ECO:0000256" key="1">
    <source>
        <dbReference type="SAM" id="Phobius"/>
    </source>
</evidence>
<keyword evidence="3" id="KW-1185">Reference proteome</keyword>
<feature type="transmembrane region" description="Helical" evidence="1">
    <location>
        <begin position="53"/>
        <end position="72"/>
    </location>
</feature>
<dbReference type="Proteomes" id="UP000784880">
    <property type="component" value="Unassembled WGS sequence"/>
</dbReference>
<keyword evidence="1" id="KW-0472">Membrane</keyword>
<protein>
    <recommendedName>
        <fullName evidence="4">DUF4367 domain-containing protein</fullName>
    </recommendedName>
</protein>
<keyword evidence="1" id="KW-1133">Transmembrane helix</keyword>
<reference evidence="2 3" key="1">
    <citation type="submission" date="2021-06" db="EMBL/GenBank/DDBJ databases">
        <title>Bacillus sp. RD4P76, an endophyte from a halophyte.</title>
        <authorList>
            <person name="Sun J.-Q."/>
        </authorList>
    </citation>
    <scope>NUCLEOTIDE SEQUENCE [LARGE SCALE GENOMIC DNA]</scope>
    <source>
        <strain evidence="2 3">CGMCC 1.15917</strain>
    </source>
</reference>
<accession>A0ABS6JHI2</accession>
<evidence type="ECO:0000313" key="2">
    <source>
        <dbReference type="EMBL" id="MBU9713134.1"/>
    </source>
</evidence>
<evidence type="ECO:0000313" key="3">
    <source>
        <dbReference type="Proteomes" id="UP000784880"/>
    </source>
</evidence>
<sequence>MNKDFREIEEKLKSLPKPPLKSSSKSLIQQSLREFNEVYEHQKSTSNSLIKRVGFSLTGAIVIGLFLILLVSDGGENDFYQPHSFVAEAQLKNLKELDKFDRLIKFPTYLPFEVSDIHYEEQYLGPMDVMQDEVHYLYEDDPAHLAIRTFFLSLDESNKQVVEVEQWDVSVHSLLNKNHFREDSLIEMEDGKRGLYFSNGAVQILSWEEDGVTFDIIYSTDPEDWVDGRMVEIPLEELIKIAESFETFKR</sequence>
<proteinExistence type="predicted"/>
<keyword evidence="1" id="KW-0812">Transmembrane</keyword>